<evidence type="ECO:0000256" key="1">
    <source>
        <dbReference type="ARBA" id="ARBA00023015"/>
    </source>
</evidence>
<dbReference type="SMART" id="SM00354">
    <property type="entry name" value="HTH_LACI"/>
    <property type="match status" value="1"/>
</dbReference>
<keyword evidence="1" id="KW-0805">Transcription regulation</keyword>
<accession>A0A2S6IVK8</accession>
<dbReference type="SUPFAM" id="SSF53822">
    <property type="entry name" value="Periplasmic binding protein-like I"/>
    <property type="match status" value="1"/>
</dbReference>
<comment type="caution">
    <text evidence="5">The sequence shown here is derived from an EMBL/GenBank/DDBJ whole genome shotgun (WGS) entry which is preliminary data.</text>
</comment>
<gene>
    <name evidence="5" type="ORF">CLV92_1017</name>
</gene>
<sequence length="343" mass="35892">MRRRLRPSPHGKAPTLQTVALEAGVSPATVSRVINSSARVSEEHREAVQAAIARLGYVPNQSARGLVTRRTSALALVVRETLSFGVSDPYVSATMIAASQSLIGTGIHLVVLAARDDAEQQSVADYVVSGHFDGVLLVSVHDGDPLPERLLHAGVPFVFCGASAVVLPGVCSVDCDNPGGGRLVAERFLAAGRRRVVAIGGPTDMPASAGRIAGLQAGLEAGGAQLLDLAHGAWTRTSGEQAMHELLLRQPDLDAVFVASDAMAVGALRALAKAERRVPRDVAVIGFDDVELAEYAAPPLTTVRQPIAEQAQRAVEALLHQLRTGEPAAPVVLPTELVLRVSA</sequence>
<dbReference type="SUPFAM" id="SSF47413">
    <property type="entry name" value="lambda repressor-like DNA-binding domains"/>
    <property type="match status" value="1"/>
</dbReference>
<dbReference type="InterPro" id="IPR000843">
    <property type="entry name" value="HTH_LacI"/>
</dbReference>
<dbReference type="Gene3D" id="1.10.260.40">
    <property type="entry name" value="lambda repressor-like DNA-binding domains"/>
    <property type="match status" value="1"/>
</dbReference>
<evidence type="ECO:0000259" key="4">
    <source>
        <dbReference type="PROSITE" id="PS50932"/>
    </source>
</evidence>
<dbReference type="GO" id="GO:0003700">
    <property type="term" value="F:DNA-binding transcription factor activity"/>
    <property type="evidence" value="ECO:0007669"/>
    <property type="project" value="TreeGrafter"/>
</dbReference>
<dbReference type="CDD" id="cd06267">
    <property type="entry name" value="PBP1_LacI_sugar_binding-like"/>
    <property type="match status" value="1"/>
</dbReference>
<evidence type="ECO:0000313" key="6">
    <source>
        <dbReference type="Proteomes" id="UP000239485"/>
    </source>
</evidence>
<evidence type="ECO:0000256" key="2">
    <source>
        <dbReference type="ARBA" id="ARBA00023125"/>
    </source>
</evidence>
<dbReference type="PANTHER" id="PTHR30146:SF109">
    <property type="entry name" value="HTH-TYPE TRANSCRIPTIONAL REGULATOR GALS"/>
    <property type="match status" value="1"/>
</dbReference>
<dbReference type="OrthoDB" id="4268837at2"/>
<dbReference type="Pfam" id="PF00356">
    <property type="entry name" value="LacI"/>
    <property type="match status" value="1"/>
</dbReference>
<dbReference type="InterPro" id="IPR046335">
    <property type="entry name" value="LacI/GalR-like_sensor"/>
</dbReference>
<keyword evidence="3" id="KW-0804">Transcription</keyword>
<keyword evidence="6" id="KW-1185">Reference proteome</keyword>
<dbReference type="InterPro" id="IPR028082">
    <property type="entry name" value="Peripla_BP_I"/>
</dbReference>
<evidence type="ECO:0000256" key="3">
    <source>
        <dbReference type="ARBA" id="ARBA00023163"/>
    </source>
</evidence>
<dbReference type="Proteomes" id="UP000239485">
    <property type="component" value="Unassembled WGS sequence"/>
</dbReference>
<dbReference type="PANTHER" id="PTHR30146">
    <property type="entry name" value="LACI-RELATED TRANSCRIPTIONAL REPRESSOR"/>
    <property type="match status" value="1"/>
</dbReference>
<evidence type="ECO:0000313" key="5">
    <source>
        <dbReference type="EMBL" id="PPK98316.1"/>
    </source>
</evidence>
<protein>
    <submittedName>
        <fullName evidence="5">DNA-binding LacI/PurR family transcriptional regulator</fullName>
    </submittedName>
</protein>
<dbReference type="EMBL" id="PTJD01000001">
    <property type="protein sequence ID" value="PPK98316.1"/>
    <property type="molecule type" value="Genomic_DNA"/>
</dbReference>
<name>A0A2S6IVK8_9ACTN</name>
<dbReference type="GO" id="GO:0000976">
    <property type="term" value="F:transcription cis-regulatory region binding"/>
    <property type="evidence" value="ECO:0007669"/>
    <property type="project" value="TreeGrafter"/>
</dbReference>
<keyword evidence="2 5" id="KW-0238">DNA-binding</keyword>
<dbReference type="AlphaFoldDB" id="A0A2S6IVK8"/>
<dbReference type="CDD" id="cd01392">
    <property type="entry name" value="HTH_LacI"/>
    <property type="match status" value="1"/>
</dbReference>
<dbReference type="Pfam" id="PF13377">
    <property type="entry name" value="Peripla_BP_3"/>
    <property type="match status" value="1"/>
</dbReference>
<feature type="domain" description="HTH lacI-type" evidence="4">
    <location>
        <begin position="14"/>
        <end position="68"/>
    </location>
</feature>
<dbReference type="PROSITE" id="PS50932">
    <property type="entry name" value="HTH_LACI_2"/>
    <property type="match status" value="1"/>
</dbReference>
<reference evidence="5 6" key="1">
    <citation type="submission" date="2018-02" db="EMBL/GenBank/DDBJ databases">
        <title>Genomic Encyclopedia of Archaeal and Bacterial Type Strains, Phase II (KMG-II): from individual species to whole genera.</title>
        <authorList>
            <person name="Goeker M."/>
        </authorList>
    </citation>
    <scope>NUCLEOTIDE SEQUENCE [LARGE SCALE GENOMIC DNA]</scope>
    <source>
        <strain evidence="5 6">DSM 22857</strain>
    </source>
</reference>
<organism evidence="5 6">
    <name type="scientific">Kineococcus xinjiangensis</name>
    <dbReference type="NCBI Taxonomy" id="512762"/>
    <lineage>
        <taxon>Bacteria</taxon>
        <taxon>Bacillati</taxon>
        <taxon>Actinomycetota</taxon>
        <taxon>Actinomycetes</taxon>
        <taxon>Kineosporiales</taxon>
        <taxon>Kineosporiaceae</taxon>
        <taxon>Kineococcus</taxon>
    </lineage>
</organism>
<dbReference type="InterPro" id="IPR010982">
    <property type="entry name" value="Lambda_DNA-bd_dom_sf"/>
</dbReference>
<dbReference type="Gene3D" id="3.40.50.2300">
    <property type="match status" value="2"/>
</dbReference>
<proteinExistence type="predicted"/>